<feature type="non-terminal residue" evidence="1">
    <location>
        <position position="68"/>
    </location>
</feature>
<name>A0A6S7IRB6_PARCT</name>
<reference evidence="1" key="1">
    <citation type="submission" date="2020-04" db="EMBL/GenBank/DDBJ databases">
        <authorList>
            <person name="Alioto T."/>
            <person name="Alioto T."/>
            <person name="Gomez Garrido J."/>
        </authorList>
    </citation>
    <scope>NUCLEOTIDE SEQUENCE</scope>
    <source>
        <strain evidence="1">A484AB</strain>
    </source>
</reference>
<accession>A0A6S7IRB6</accession>
<proteinExistence type="predicted"/>
<evidence type="ECO:0000313" key="2">
    <source>
        <dbReference type="Proteomes" id="UP001152795"/>
    </source>
</evidence>
<evidence type="ECO:0000313" key="1">
    <source>
        <dbReference type="EMBL" id="CAB4019430.1"/>
    </source>
</evidence>
<organism evidence="1 2">
    <name type="scientific">Paramuricea clavata</name>
    <name type="common">Red gorgonian</name>
    <name type="synonym">Violescent sea-whip</name>
    <dbReference type="NCBI Taxonomy" id="317549"/>
    <lineage>
        <taxon>Eukaryota</taxon>
        <taxon>Metazoa</taxon>
        <taxon>Cnidaria</taxon>
        <taxon>Anthozoa</taxon>
        <taxon>Octocorallia</taxon>
        <taxon>Malacalcyonacea</taxon>
        <taxon>Plexauridae</taxon>
        <taxon>Paramuricea</taxon>
    </lineage>
</organism>
<keyword evidence="2" id="KW-1185">Reference proteome</keyword>
<comment type="caution">
    <text evidence="1">The sequence shown here is derived from an EMBL/GenBank/DDBJ whole genome shotgun (WGS) entry which is preliminary data.</text>
</comment>
<gene>
    <name evidence="1" type="ORF">PACLA_8A042055</name>
</gene>
<protein>
    <submittedName>
        <fullName evidence="1">Uncharacterized protein</fullName>
    </submittedName>
</protein>
<dbReference type="EMBL" id="CACRXK020010451">
    <property type="protein sequence ID" value="CAB4019430.1"/>
    <property type="molecule type" value="Genomic_DNA"/>
</dbReference>
<sequence length="68" mass="7565">MDANTLDLAVVAVAGSMFTKSTLGYLESGNFRPSKRDNRVLSGKRVMLGFVIQVEHLKQEHCSEHESK</sequence>
<dbReference type="AlphaFoldDB" id="A0A6S7IRB6"/>
<dbReference type="Proteomes" id="UP001152795">
    <property type="component" value="Unassembled WGS sequence"/>
</dbReference>